<evidence type="ECO:0000256" key="4">
    <source>
        <dbReference type="ARBA" id="ARBA00023136"/>
    </source>
</evidence>
<keyword evidence="3 5" id="KW-1133">Transmembrane helix</keyword>
<evidence type="ECO:0000313" key="7">
    <source>
        <dbReference type="Proteomes" id="UP000320593"/>
    </source>
</evidence>
<name>A0A562T1Y6_9HYPH</name>
<gene>
    <name evidence="6" type="ORF">JM93_02575</name>
</gene>
<dbReference type="AlphaFoldDB" id="A0A562T1Y6"/>
<evidence type="ECO:0000256" key="3">
    <source>
        <dbReference type="ARBA" id="ARBA00022989"/>
    </source>
</evidence>
<keyword evidence="6" id="KW-0489">Methyltransferase</keyword>
<protein>
    <submittedName>
        <fullName evidence="6">Protein-S-isoprenylcysteine O-methyltransferase Ste14</fullName>
    </submittedName>
</protein>
<dbReference type="GO" id="GO:0032259">
    <property type="term" value="P:methylation"/>
    <property type="evidence" value="ECO:0007669"/>
    <property type="project" value="UniProtKB-KW"/>
</dbReference>
<feature type="transmembrane region" description="Helical" evidence="5">
    <location>
        <begin position="89"/>
        <end position="119"/>
    </location>
</feature>
<organism evidence="6 7">
    <name type="scientific">Roseibium hamelinense</name>
    <dbReference type="NCBI Taxonomy" id="150831"/>
    <lineage>
        <taxon>Bacteria</taxon>
        <taxon>Pseudomonadati</taxon>
        <taxon>Pseudomonadota</taxon>
        <taxon>Alphaproteobacteria</taxon>
        <taxon>Hyphomicrobiales</taxon>
        <taxon>Stappiaceae</taxon>
        <taxon>Roseibium</taxon>
    </lineage>
</organism>
<dbReference type="InterPro" id="IPR007318">
    <property type="entry name" value="Phopholipid_MeTrfase"/>
</dbReference>
<sequence length="150" mass="16916">MSLTVPPPIIGIFYGFLIWLGARWFPELSVTFPGQSAFAGILGLIGATMDATSVLAFIKARTTISPLSPSNTKKFVRTGFYRISRNPMYLGMALLLSAYGVWLGSFILVPVLCLFVWYLTTFQIKPEEIELRRKFGEGYDQYCSAVRRWI</sequence>
<dbReference type="GO" id="GO:0008168">
    <property type="term" value="F:methyltransferase activity"/>
    <property type="evidence" value="ECO:0007669"/>
    <property type="project" value="UniProtKB-KW"/>
</dbReference>
<evidence type="ECO:0000313" key="6">
    <source>
        <dbReference type="EMBL" id="TWI87333.1"/>
    </source>
</evidence>
<feature type="transmembrane region" description="Helical" evidence="5">
    <location>
        <begin position="37"/>
        <end position="58"/>
    </location>
</feature>
<dbReference type="EMBL" id="VLLF01000005">
    <property type="protein sequence ID" value="TWI87333.1"/>
    <property type="molecule type" value="Genomic_DNA"/>
</dbReference>
<dbReference type="GO" id="GO:0012505">
    <property type="term" value="C:endomembrane system"/>
    <property type="evidence" value="ECO:0007669"/>
    <property type="project" value="UniProtKB-SubCell"/>
</dbReference>
<comment type="caution">
    <text evidence="6">The sequence shown here is derived from an EMBL/GenBank/DDBJ whole genome shotgun (WGS) entry which is preliminary data.</text>
</comment>
<dbReference type="OrthoDB" id="9811969at2"/>
<proteinExistence type="predicted"/>
<dbReference type="Proteomes" id="UP000320593">
    <property type="component" value="Unassembled WGS sequence"/>
</dbReference>
<dbReference type="Gene3D" id="1.20.120.1630">
    <property type="match status" value="1"/>
</dbReference>
<comment type="subcellular location">
    <subcellularLocation>
        <location evidence="1">Endomembrane system</location>
        <topology evidence="1">Multi-pass membrane protein</topology>
    </subcellularLocation>
</comment>
<keyword evidence="6" id="KW-0808">Transferase</keyword>
<feature type="transmembrane region" description="Helical" evidence="5">
    <location>
        <begin position="7"/>
        <end position="25"/>
    </location>
</feature>
<evidence type="ECO:0000256" key="5">
    <source>
        <dbReference type="SAM" id="Phobius"/>
    </source>
</evidence>
<keyword evidence="7" id="KW-1185">Reference proteome</keyword>
<dbReference type="Pfam" id="PF04191">
    <property type="entry name" value="PEMT"/>
    <property type="match status" value="1"/>
</dbReference>
<evidence type="ECO:0000256" key="2">
    <source>
        <dbReference type="ARBA" id="ARBA00022692"/>
    </source>
</evidence>
<dbReference type="PANTHER" id="PTHR12714:SF24">
    <property type="entry name" value="SLR1182 PROTEIN"/>
    <property type="match status" value="1"/>
</dbReference>
<keyword evidence="2 5" id="KW-0812">Transmembrane</keyword>
<accession>A0A562T1Y6</accession>
<evidence type="ECO:0000256" key="1">
    <source>
        <dbReference type="ARBA" id="ARBA00004127"/>
    </source>
</evidence>
<dbReference type="PANTHER" id="PTHR12714">
    <property type="entry name" value="PROTEIN-S ISOPRENYLCYSTEINE O-METHYLTRANSFERASE"/>
    <property type="match status" value="1"/>
</dbReference>
<dbReference type="RefSeq" id="WP_145343816.1">
    <property type="nucleotide sequence ID" value="NZ_SMLY01000082.1"/>
</dbReference>
<reference evidence="6 7" key="1">
    <citation type="submission" date="2019-07" db="EMBL/GenBank/DDBJ databases">
        <title>Genomic Encyclopedia of Archaeal and Bacterial Type Strains, Phase II (KMG-II): from individual species to whole genera.</title>
        <authorList>
            <person name="Goeker M."/>
        </authorList>
    </citation>
    <scope>NUCLEOTIDE SEQUENCE [LARGE SCALE GENOMIC DNA]</scope>
    <source>
        <strain evidence="6 7">ATCC BAA-252</strain>
    </source>
</reference>
<keyword evidence="4 5" id="KW-0472">Membrane</keyword>